<dbReference type="SUPFAM" id="SSF54427">
    <property type="entry name" value="NTF2-like"/>
    <property type="match status" value="1"/>
</dbReference>
<evidence type="ECO:0000259" key="1">
    <source>
        <dbReference type="Pfam" id="PF14534"/>
    </source>
</evidence>
<feature type="non-terminal residue" evidence="2">
    <location>
        <position position="66"/>
    </location>
</feature>
<gene>
    <name evidence="2" type="ORF">E7Z75_09610</name>
</gene>
<dbReference type="Gene3D" id="3.10.450.50">
    <property type="match status" value="1"/>
</dbReference>
<dbReference type="Pfam" id="PF14534">
    <property type="entry name" value="DUF4440"/>
    <property type="match status" value="1"/>
</dbReference>
<reference evidence="2" key="1">
    <citation type="submission" date="2019-04" db="EMBL/GenBank/DDBJ databases">
        <title>Evolution of Biomass-Degrading Anaerobic Consortia Revealed by Metagenomics.</title>
        <authorList>
            <person name="Peng X."/>
        </authorList>
    </citation>
    <scope>NUCLEOTIDE SEQUENCE</scope>
    <source>
        <strain evidence="2">SIG14</strain>
    </source>
</reference>
<sequence length="66" mass="7740">MSDVSLINHTELDSNQMEVLNKFKEFQQAMIDKDAKMLNSIMDEDYTLIHMSGKIQTKQEYIEDIV</sequence>
<name>A0A8T3VPH2_METOL</name>
<dbReference type="AlphaFoldDB" id="A0A8T3VPH2"/>
<dbReference type="Proteomes" id="UP000732619">
    <property type="component" value="Unassembled WGS sequence"/>
</dbReference>
<protein>
    <submittedName>
        <fullName evidence="2">Nuclear transport factor 2 family protein</fullName>
    </submittedName>
</protein>
<accession>A0A8T3VPH2</accession>
<dbReference type="EMBL" id="SUTG01000082">
    <property type="protein sequence ID" value="MBE6513374.1"/>
    <property type="molecule type" value="Genomic_DNA"/>
</dbReference>
<organism evidence="2 3">
    <name type="scientific">Methanobrevibacter olleyae</name>
    <dbReference type="NCBI Taxonomy" id="294671"/>
    <lineage>
        <taxon>Archaea</taxon>
        <taxon>Methanobacteriati</taxon>
        <taxon>Methanobacteriota</taxon>
        <taxon>Methanomada group</taxon>
        <taxon>Methanobacteria</taxon>
        <taxon>Methanobacteriales</taxon>
        <taxon>Methanobacteriaceae</taxon>
        <taxon>Methanobrevibacter</taxon>
    </lineage>
</organism>
<comment type="caution">
    <text evidence="2">The sequence shown here is derived from an EMBL/GenBank/DDBJ whole genome shotgun (WGS) entry which is preliminary data.</text>
</comment>
<dbReference type="InterPro" id="IPR032710">
    <property type="entry name" value="NTF2-like_dom_sf"/>
</dbReference>
<proteinExistence type="predicted"/>
<dbReference type="InterPro" id="IPR027843">
    <property type="entry name" value="DUF4440"/>
</dbReference>
<evidence type="ECO:0000313" key="2">
    <source>
        <dbReference type="EMBL" id="MBE6513374.1"/>
    </source>
</evidence>
<feature type="domain" description="DUF4440" evidence="1">
    <location>
        <begin position="22"/>
        <end position="65"/>
    </location>
</feature>
<evidence type="ECO:0000313" key="3">
    <source>
        <dbReference type="Proteomes" id="UP000732619"/>
    </source>
</evidence>